<evidence type="ECO:0000313" key="1">
    <source>
        <dbReference type="EMBL" id="RPB27418.1"/>
    </source>
</evidence>
<dbReference type="InParanoid" id="A0A3N4M0H6"/>
<keyword evidence="2" id="KW-1185">Reference proteome</keyword>
<dbReference type="EMBL" id="ML121531">
    <property type="protein sequence ID" value="RPB27418.1"/>
    <property type="molecule type" value="Genomic_DNA"/>
</dbReference>
<reference evidence="1 2" key="1">
    <citation type="journal article" date="2018" name="Nat. Ecol. Evol.">
        <title>Pezizomycetes genomes reveal the molecular basis of ectomycorrhizal truffle lifestyle.</title>
        <authorList>
            <person name="Murat C."/>
            <person name="Payen T."/>
            <person name="Noel B."/>
            <person name="Kuo A."/>
            <person name="Morin E."/>
            <person name="Chen J."/>
            <person name="Kohler A."/>
            <person name="Krizsan K."/>
            <person name="Balestrini R."/>
            <person name="Da Silva C."/>
            <person name="Montanini B."/>
            <person name="Hainaut M."/>
            <person name="Levati E."/>
            <person name="Barry K.W."/>
            <person name="Belfiori B."/>
            <person name="Cichocki N."/>
            <person name="Clum A."/>
            <person name="Dockter R.B."/>
            <person name="Fauchery L."/>
            <person name="Guy J."/>
            <person name="Iotti M."/>
            <person name="Le Tacon F."/>
            <person name="Lindquist E.A."/>
            <person name="Lipzen A."/>
            <person name="Malagnac F."/>
            <person name="Mello A."/>
            <person name="Molinier V."/>
            <person name="Miyauchi S."/>
            <person name="Poulain J."/>
            <person name="Riccioni C."/>
            <person name="Rubini A."/>
            <person name="Sitrit Y."/>
            <person name="Splivallo R."/>
            <person name="Traeger S."/>
            <person name="Wang M."/>
            <person name="Zifcakova L."/>
            <person name="Wipf D."/>
            <person name="Zambonelli A."/>
            <person name="Paolocci F."/>
            <person name="Nowrousian M."/>
            <person name="Ottonello S."/>
            <person name="Baldrian P."/>
            <person name="Spatafora J.W."/>
            <person name="Henrissat B."/>
            <person name="Nagy L.G."/>
            <person name="Aury J.M."/>
            <person name="Wincker P."/>
            <person name="Grigoriev I.V."/>
            <person name="Bonfante P."/>
            <person name="Martin F.M."/>
        </authorList>
    </citation>
    <scope>NUCLEOTIDE SEQUENCE [LARGE SCALE GENOMIC DNA]</scope>
    <source>
        <strain evidence="1 2">ATCC MYA-4762</strain>
    </source>
</reference>
<gene>
    <name evidence="1" type="ORF">L211DRAFT_543716</name>
</gene>
<accession>A0A3N4M0H6</accession>
<evidence type="ECO:0000313" key="2">
    <source>
        <dbReference type="Proteomes" id="UP000267821"/>
    </source>
</evidence>
<name>A0A3N4M0H6_9PEZI</name>
<dbReference type="OrthoDB" id="198619at2759"/>
<protein>
    <recommendedName>
        <fullName evidence="3">Tr-type G domain-containing protein</fullName>
    </recommendedName>
</protein>
<dbReference type="InterPro" id="IPR027417">
    <property type="entry name" value="P-loop_NTPase"/>
</dbReference>
<dbReference type="STRING" id="1051890.A0A3N4M0H6"/>
<dbReference type="AlphaFoldDB" id="A0A3N4M0H6"/>
<sequence length="56" mass="6503">MKRYNVPRLSFINKMDRMGANPWKRSIRLNIGLRLQRSKSLLAREWVQGCSGPQSG</sequence>
<organism evidence="1 2">
    <name type="scientific">Terfezia boudieri ATCC MYA-4762</name>
    <dbReference type="NCBI Taxonomy" id="1051890"/>
    <lineage>
        <taxon>Eukaryota</taxon>
        <taxon>Fungi</taxon>
        <taxon>Dikarya</taxon>
        <taxon>Ascomycota</taxon>
        <taxon>Pezizomycotina</taxon>
        <taxon>Pezizomycetes</taxon>
        <taxon>Pezizales</taxon>
        <taxon>Pezizaceae</taxon>
        <taxon>Terfezia</taxon>
    </lineage>
</organism>
<evidence type="ECO:0008006" key="3">
    <source>
        <dbReference type="Google" id="ProtNLM"/>
    </source>
</evidence>
<proteinExistence type="predicted"/>
<dbReference type="Gene3D" id="3.40.50.300">
    <property type="entry name" value="P-loop containing nucleotide triphosphate hydrolases"/>
    <property type="match status" value="1"/>
</dbReference>
<dbReference type="Proteomes" id="UP000267821">
    <property type="component" value="Unassembled WGS sequence"/>
</dbReference>